<gene>
    <name evidence="1" type="ORF">IX84_16755</name>
</gene>
<dbReference type="RefSeq" id="WP_044222910.1">
    <property type="nucleotide sequence ID" value="NZ_JBKAGJ010000030.1"/>
</dbReference>
<organism evidence="1 2">
    <name type="scientific">Phaeodactylibacter xiamenensis</name>
    <dbReference type="NCBI Taxonomy" id="1524460"/>
    <lineage>
        <taxon>Bacteria</taxon>
        <taxon>Pseudomonadati</taxon>
        <taxon>Bacteroidota</taxon>
        <taxon>Saprospiria</taxon>
        <taxon>Saprospirales</taxon>
        <taxon>Haliscomenobacteraceae</taxon>
        <taxon>Phaeodactylibacter</taxon>
    </lineage>
</organism>
<comment type="caution">
    <text evidence="1">The sequence shown here is derived from an EMBL/GenBank/DDBJ whole genome shotgun (WGS) entry which is preliminary data.</text>
</comment>
<accession>A0A098S873</accession>
<dbReference type="Proteomes" id="UP000029736">
    <property type="component" value="Unassembled WGS sequence"/>
</dbReference>
<dbReference type="EMBL" id="JPOS01000038">
    <property type="protein sequence ID" value="KGE87287.1"/>
    <property type="molecule type" value="Genomic_DNA"/>
</dbReference>
<reference evidence="1 2" key="1">
    <citation type="journal article" date="2014" name="Int. J. Syst. Evol. Microbiol.">
        <title>Phaeodactylibacter xiamenensis gen. nov., sp. nov., a member of the family Saprospiraceae isolated from the marine alga Phaeodactylum tricornutum.</title>
        <authorList>
            <person name="Chen Z.Jr."/>
            <person name="Lei X."/>
            <person name="Lai Q."/>
            <person name="Li Y."/>
            <person name="Zhang B."/>
            <person name="Zhang J."/>
            <person name="Zhang H."/>
            <person name="Yang L."/>
            <person name="Zheng W."/>
            <person name="Tian Y."/>
            <person name="Yu Z."/>
            <person name="Xu H.Jr."/>
            <person name="Zheng T."/>
        </authorList>
    </citation>
    <scope>NUCLEOTIDE SEQUENCE [LARGE SCALE GENOMIC DNA]</scope>
    <source>
        <strain evidence="1 2">KD52</strain>
    </source>
</reference>
<evidence type="ECO:0000313" key="2">
    <source>
        <dbReference type="Proteomes" id="UP000029736"/>
    </source>
</evidence>
<dbReference type="AlphaFoldDB" id="A0A098S873"/>
<name>A0A098S873_9BACT</name>
<dbReference type="PROSITE" id="PS51257">
    <property type="entry name" value="PROKAR_LIPOPROTEIN"/>
    <property type="match status" value="1"/>
</dbReference>
<protein>
    <recommendedName>
        <fullName evidence="3">Lipoprotein</fullName>
    </recommendedName>
</protein>
<dbReference type="OrthoDB" id="973569at2"/>
<evidence type="ECO:0000313" key="1">
    <source>
        <dbReference type="EMBL" id="KGE87287.1"/>
    </source>
</evidence>
<sequence length="163" mass="18012">MKKILNTRVWILTVAVLMGTVSCTEEENILRGTTTDLEEELLTGPIDVQLIAAPEDDRLPMDLAAEVTGPDAGVVYMMSGEKQLIFKVSETDPRLATLSMDIRRVDPITEDNPVKFTLRLTAEGYEVVNRVFHLTDASGETCGIRLTREDDSNVKAEDVTSGR</sequence>
<proteinExistence type="predicted"/>
<keyword evidence="2" id="KW-1185">Reference proteome</keyword>
<evidence type="ECO:0008006" key="3">
    <source>
        <dbReference type="Google" id="ProtNLM"/>
    </source>
</evidence>